<dbReference type="OrthoDB" id="8116340at2"/>
<protein>
    <submittedName>
        <fullName evidence="2">ATP-dependent transcriptional regulator</fullName>
    </submittedName>
</protein>
<dbReference type="Gene3D" id="1.10.10.10">
    <property type="entry name" value="Winged helix-like DNA-binding domain superfamily/Winged helix DNA-binding domain"/>
    <property type="match status" value="1"/>
</dbReference>
<dbReference type="Proteomes" id="UP000004291">
    <property type="component" value="Chromosome"/>
</dbReference>
<dbReference type="SUPFAM" id="SSF46894">
    <property type="entry name" value="C-terminal effector domain of the bipartite response regulators"/>
    <property type="match status" value="1"/>
</dbReference>
<proteinExistence type="predicted"/>
<dbReference type="InterPro" id="IPR016032">
    <property type="entry name" value="Sig_transdc_resp-reg_C-effctor"/>
</dbReference>
<dbReference type="RefSeq" id="WP_156970284.1">
    <property type="nucleotide sequence ID" value="NZ_CM002917.1"/>
</dbReference>
<dbReference type="InterPro" id="IPR036388">
    <property type="entry name" value="WH-like_DNA-bd_sf"/>
</dbReference>
<dbReference type="HOGENOM" id="CLU_2464824_0_0_5"/>
<evidence type="ECO:0000259" key="1">
    <source>
        <dbReference type="SMART" id="SM00421"/>
    </source>
</evidence>
<accession>A9DB24</accession>
<keyword evidence="3" id="KW-1185">Reference proteome</keyword>
<gene>
    <name evidence="2" type="ORF">HPDFL43_11556</name>
</gene>
<evidence type="ECO:0000313" key="2">
    <source>
        <dbReference type="EMBL" id="EDQ32433.2"/>
    </source>
</evidence>
<comment type="caution">
    <text evidence="2">The sequence shown here is derived from an EMBL/GenBank/DDBJ whole genome shotgun (WGS) entry which is preliminary data.</text>
</comment>
<dbReference type="Pfam" id="PF00196">
    <property type="entry name" value="GerE"/>
    <property type="match status" value="1"/>
</dbReference>
<reference evidence="2 3" key="1">
    <citation type="submission" date="2007-10" db="EMBL/GenBank/DDBJ databases">
        <authorList>
            <person name="Wagner-Dobler I."/>
            <person name="Ferriera S."/>
            <person name="Johnson J."/>
            <person name="Kravitz S."/>
            <person name="Beeson K."/>
            <person name="Sutton G."/>
            <person name="Rogers Y.-H."/>
            <person name="Friedman R."/>
            <person name="Frazier M."/>
            <person name="Venter J.C."/>
        </authorList>
    </citation>
    <scope>NUCLEOTIDE SEQUENCE [LARGE SCALE GENOMIC DNA]</scope>
    <source>
        <strain evidence="2 3">DFL-43</strain>
    </source>
</reference>
<dbReference type="GO" id="GO:0003677">
    <property type="term" value="F:DNA binding"/>
    <property type="evidence" value="ECO:0007669"/>
    <property type="project" value="InterPro"/>
</dbReference>
<evidence type="ECO:0000313" key="3">
    <source>
        <dbReference type="Proteomes" id="UP000004291"/>
    </source>
</evidence>
<dbReference type="AlphaFoldDB" id="A9DB24"/>
<dbReference type="GO" id="GO:0006355">
    <property type="term" value="P:regulation of DNA-templated transcription"/>
    <property type="evidence" value="ECO:0007669"/>
    <property type="project" value="InterPro"/>
</dbReference>
<dbReference type="InterPro" id="IPR000792">
    <property type="entry name" value="Tscrpt_reg_LuxR_C"/>
</dbReference>
<feature type="domain" description="HTH luxR-type" evidence="1">
    <location>
        <begin position="9"/>
        <end position="66"/>
    </location>
</feature>
<organism evidence="2 3">
    <name type="scientific">Hoeflea phototrophica (strain DSM 17068 / NCIMB 14078 / DFL-43)</name>
    <dbReference type="NCBI Taxonomy" id="411684"/>
    <lineage>
        <taxon>Bacteria</taxon>
        <taxon>Pseudomonadati</taxon>
        <taxon>Pseudomonadota</taxon>
        <taxon>Alphaproteobacteria</taxon>
        <taxon>Hyphomicrobiales</taxon>
        <taxon>Rhizobiaceae</taxon>
        <taxon>Hoeflea</taxon>
    </lineage>
</organism>
<sequence length="88" mass="9555">MDLGNDRGLIPMTRTEMKCLRLCAIGWSDQKIGLHLELTASEVASVLSVVMLKLRAPNRLAGLAKASRLGLLTDELRAGQNGDTLTHK</sequence>
<reference evidence="2 3" key="2">
    <citation type="submission" date="2012-06" db="EMBL/GenBank/DDBJ databases">
        <authorList>
            <person name="Fiebig A."/>
        </authorList>
    </citation>
    <scope>NUCLEOTIDE SEQUENCE [LARGE SCALE GENOMIC DNA]</scope>
    <source>
        <strain evidence="2 3">DFL-43</strain>
    </source>
</reference>
<name>A9DB24_HOEPD</name>
<dbReference type="EMBL" id="ABIA03000004">
    <property type="protein sequence ID" value="EDQ32433.2"/>
    <property type="molecule type" value="Genomic_DNA"/>
</dbReference>
<dbReference type="SMART" id="SM00421">
    <property type="entry name" value="HTH_LUXR"/>
    <property type="match status" value="1"/>
</dbReference>